<keyword evidence="8" id="KW-1185">Reference proteome</keyword>
<dbReference type="InterPro" id="IPR008217">
    <property type="entry name" value="Ccc1_fam"/>
</dbReference>
<feature type="compositionally biased region" description="Basic and acidic residues" evidence="5">
    <location>
        <begin position="1"/>
        <end position="24"/>
    </location>
</feature>
<dbReference type="Pfam" id="PF01988">
    <property type="entry name" value="VIT1"/>
    <property type="match status" value="1"/>
</dbReference>
<evidence type="ECO:0000256" key="6">
    <source>
        <dbReference type="SAM" id="Phobius"/>
    </source>
</evidence>
<evidence type="ECO:0000256" key="5">
    <source>
        <dbReference type="SAM" id="MobiDB-lite"/>
    </source>
</evidence>
<keyword evidence="4 6" id="KW-0472">Membrane</keyword>
<evidence type="ECO:0000256" key="1">
    <source>
        <dbReference type="ARBA" id="ARBA00004127"/>
    </source>
</evidence>
<evidence type="ECO:0000256" key="3">
    <source>
        <dbReference type="ARBA" id="ARBA00022989"/>
    </source>
</evidence>
<protein>
    <submittedName>
        <fullName evidence="7">VIT family protein</fullName>
    </submittedName>
</protein>
<accession>A0ABT4TRS8</accession>
<comment type="subcellular location">
    <subcellularLocation>
        <location evidence="1">Endomembrane system</location>
        <topology evidence="1">Multi-pass membrane protein</topology>
    </subcellularLocation>
</comment>
<dbReference type="EMBL" id="JAQFWP010000053">
    <property type="protein sequence ID" value="MDA2807378.1"/>
    <property type="molecule type" value="Genomic_DNA"/>
</dbReference>
<reference evidence="7" key="1">
    <citation type="submission" date="2023-01" db="EMBL/GenBank/DDBJ databases">
        <title>Draft genome sequence of Nocardiopsis sp. LSu2-4 isolated from halophytes.</title>
        <authorList>
            <person name="Duangmal K."/>
            <person name="Chantavorakit T."/>
        </authorList>
    </citation>
    <scope>NUCLEOTIDE SEQUENCE</scope>
    <source>
        <strain evidence="7">LSu2-4</strain>
    </source>
</reference>
<feature type="transmembrane region" description="Helical" evidence="6">
    <location>
        <begin position="185"/>
        <end position="207"/>
    </location>
</feature>
<sequence length="272" mass="27900">MAERKTGRGADRGTSRTPGRDDRSWAGAPEAGRGADGLREPREPHHESLGSRLNWLRAGVLGANDGIVSTAGLVVGVAGATASGTAILVAGVAGMFSGALSMAAGEYVSVSTQRDTERAALARERRELEEDPEAELEELAGMYRDRGLDADLARRVAEQLTARDALRAHAEVELRLDSDELTDPWQAALASFLSFVVGALVPLLLITLSPGGWRVPVTIAAVAGAVAVTGAVSARLGGAGPRRAALRSVVGGLLAMAVTFGIGTAVGGATGM</sequence>
<organism evidence="7 8">
    <name type="scientific">Nocardiopsis suaedae</name>
    <dbReference type="NCBI Taxonomy" id="3018444"/>
    <lineage>
        <taxon>Bacteria</taxon>
        <taxon>Bacillati</taxon>
        <taxon>Actinomycetota</taxon>
        <taxon>Actinomycetes</taxon>
        <taxon>Streptosporangiales</taxon>
        <taxon>Nocardiopsidaceae</taxon>
        <taxon>Nocardiopsis</taxon>
    </lineage>
</organism>
<dbReference type="RefSeq" id="WP_270680007.1">
    <property type="nucleotide sequence ID" value="NZ_JAQFWP010000053.1"/>
</dbReference>
<evidence type="ECO:0000256" key="4">
    <source>
        <dbReference type="ARBA" id="ARBA00023136"/>
    </source>
</evidence>
<evidence type="ECO:0000313" key="8">
    <source>
        <dbReference type="Proteomes" id="UP001165685"/>
    </source>
</evidence>
<keyword evidence="3 6" id="KW-1133">Transmembrane helix</keyword>
<dbReference type="CDD" id="cd02432">
    <property type="entry name" value="Nodulin-21_like_1"/>
    <property type="match status" value="1"/>
</dbReference>
<feature type="transmembrane region" description="Helical" evidence="6">
    <location>
        <begin position="244"/>
        <end position="266"/>
    </location>
</feature>
<comment type="caution">
    <text evidence="7">The sequence shown here is derived from an EMBL/GenBank/DDBJ whole genome shotgun (WGS) entry which is preliminary data.</text>
</comment>
<dbReference type="PANTHER" id="PTHR31851">
    <property type="entry name" value="FE(2+)/MN(2+) TRANSPORTER PCL1"/>
    <property type="match status" value="1"/>
</dbReference>
<evidence type="ECO:0000313" key="7">
    <source>
        <dbReference type="EMBL" id="MDA2807378.1"/>
    </source>
</evidence>
<feature type="compositionally biased region" description="Basic and acidic residues" evidence="5">
    <location>
        <begin position="36"/>
        <end position="49"/>
    </location>
</feature>
<gene>
    <name evidence="7" type="ORF">O4U47_22920</name>
</gene>
<dbReference type="Proteomes" id="UP001165685">
    <property type="component" value="Unassembled WGS sequence"/>
</dbReference>
<keyword evidence="2 6" id="KW-0812">Transmembrane</keyword>
<name>A0ABT4TRS8_9ACTN</name>
<feature type="transmembrane region" description="Helical" evidence="6">
    <location>
        <begin position="213"/>
        <end position="232"/>
    </location>
</feature>
<proteinExistence type="predicted"/>
<evidence type="ECO:0000256" key="2">
    <source>
        <dbReference type="ARBA" id="ARBA00022692"/>
    </source>
</evidence>
<feature type="region of interest" description="Disordered" evidence="5">
    <location>
        <begin position="1"/>
        <end position="49"/>
    </location>
</feature>